<keyword evidence="4 6" id="KW-1133">Transmembrane helix</keyword>
<dbReference type="InterPro" id="IPR000515">
    <property type="entry name" value="MetI-like"/>
</dbReference>
<evidence type="ECO:0000313" key="9">
    <source>
        <dbReference type="Proteomes" id="UP001596378"/>
    </source>
</evidence>
<accession>A0ABW2FN71</accession>
<evidence type="ECO:0000256" key="5">
    <source>
        <dbReference type="ARBA" id="ARBA00023136"/>
    </source>
</evidence>
<organism evidence="8 9">
    <name type="scientific">Cohnella cellulosilytica</name>
    <dbReference type="NCBI Taxonomy" id="986710"/>
    <lineage>
        <taxon>Bacteria</taxon>
        <taxon>Bacillati</taxon>
        <taxon>Bacillota</taxon>
        <taxon>Bacilli</taxon>
        <taxon>Bacillales</taxon>
        <taxon>Paenibacillaceae</taxon>
        <taxon>Cohnella</taxon>
    </lineage>
</organism>
<evidence type="ECO:0000256" key="1">
    <source>
        <dbReference type="ARBA" id="ARBA00004141"/>
    </source>
</evidence>
<comment type="subcellular location">
    <subcellularLocation>
        <location evidence="6">Cell membrane</location>
        <topology evidence="6">Multi-pass membrane protein</topology>
    </subcellularLocation>
    <subcellularLocation>
        <location evidence="1">Membrane</location>
        <topology evidence="1">Multi-pass membrane protein</topology>
    </subcellularLocation>
</comment>
<sequence>MNTWLRRIAKERQIWIMAVPMIVWVLVFSYYPMYGMIIAFQNYVPGHSFFSGEWAGFTHFERFFNSPDFGTIMRNTFAISGLNILFGLPAPLILALLLNELKNKAFKRFAQTLSYIPYFISWVVVASILFTLLGSDGLLNKLLIDFGFIREPISFLGEGKYFWGILTTSNIWKDVGFNSIIYLSALASIDREQIEAGKVDGIGRFGIVWHIYLPGIRTTIILLWILGLGGILNAGFEQQLLIGSPTTAEYSEVIDTYVYKYGVQLGYYSFAAAVNLMKAVVSVLIVISMNRIAKKFFDTSIL</sequence>
<dbReference type="RefSeq" id="WP_378050504.1">
    <property type="nucleotide sequence ID" value="NZ_JBHMDN010000027.1"/>
</dbReference>
<feature type="transmembrane region" description="Helical" evidence="6">
    <location>
        <begin position="77"/>
        <end position="101"/>
    </location>
</feature>
<dbReference type="PANTHER" id="PTHR43496:SF1">
    <property type="entry name" value="POLYGALACTURONAN_RHAMNOGALACTURONAN TRANSPORT SYSTEM PERMEASE PROTEIN YTEP"/>
    <property type="match status" value="1"/>
</dbReference>
<evidence type="ECO:0000256" key="6">
    <source>
        <dbReference type="RuleBase" id="RU363032"/>
    </source>
</evidence>
<protein>
    <submittedName>
        <fullName evidence="8">ABC transporter permease</fullName>
    </submittedName>
</protein>
<reference evidence="9" key="1">
    <citation type="journal article" date="2019" name="Int. J. Syst. Evol. Microbiol.">
        <title>The Global Catalogue of Microorganisms (GCM) 10K type strain sequencing project: providing services to taxonomists for standard genome sequencing and annotation.</title>
        <authorList>
            <consortium name="The Broad Institute Genomics Platform"/>
            <consortium name="The Broad Institute Genome Sequencing Center for Infectious Disease"/>
            <person name="Wu L."/>
            <person name="Ma J."/>
        </authorList>
    </citation>
    <scope>NUCLEOTIDE SEQUENCE [LARGE SCALE GENOMIC DNA]</scope>
    <source>
        <strain evidence="9">KCTC 12907</strain>
    </source>
</reference>
<dbReference type="Pfam" id="PF00528">
    <property type="entry name" value="BPD_transp_1"/>
    <property type="match status" value="1"/>
</dbReference>
<evidence type="ECO:0000313" key="8">
    <source>
        <dbReference type="EMBL" id="MFC7153419.1"/>
    </source>
</evidence>
<evidence type="ECO:0000256" key="3">
    <source>
        <dbReference type="ARBA" id="ARBA00022692"/>
    </source>
</evidence>
<dbReference type="PANTHER" id="PTHR43496">
    <property type="entry name" value="PROTEIN LPLB"/>
    <property type="match status" value="1"/>
</dbReference>
<evidence type="ECO:0000256" key="4">
    <source>
        <dbReference type="ARBA" id="ARBA00022989"/>
    </source>
</evidence>
<comment type="similarity">
    <text evidence="6">Belongs to the binding-protein-dependent transport system permease family.</text>
</comment>
<name>A0ABW2FN71_9BACL</name>
<comment type="caution">
    <text evidence="8">The sequence shown here is derived from an EMBL/GenBank/DDBJ whole genome shotgun (WGS) entry which is preliminary data.</text>
</comment>
<keyword evidence="5 6" id="KW-0472">Membrane</keyword>
<feature type="transmembrane region" description="Helical" evidence="6">
    <location>
        <begin position="265"/>
        <end position="287"/>
    </location>
</feature>
<feature type="transmembrane region" description="Helical" evidence="6">
    <location>
        <begin position="209"/>
        <end position="232"/>
    </location>
</feature>
<evidence type="ECO:0000256" key="2">
    <source>
        <dbReference type="ARBA" id="ARBA00022448"/>
    </source>
</evidence>
<gene>
    <name evidence="8" type="ORF">ACFQMJ_33250</name>
</gene>
<feature type="transmembrane region" description="Helical" evidence="6">
    <location>
        <begin position="171"/>
        <end position="189"/>
    </location>
</feature>
<evidence type="ECO:0000259" key="7">
    <source>
        <dbReference type="PROSITE" id="PS50928"/>
    </source>
</evidence>
<feature type="transmembrane region" description="Helical" evidence="6">
    <location>
        <begin position="113"/>
        <end position="133"/>
    </location>
</feature>
<proteinExistence type="inferred from homology"/>
<dbReference type="CDD" id="cd06261">
    <property type="entry name" value="TM_PBP2"/>
    <property type="match status" value="1"/>
</dbReference>
<dbReference type="PROSITE" id="PS50928">
    <property type="entry name" value="ABC_TM1"/>
    <property type="match status" value="1"/>
</dbReference>
<keyword evidence="3 6" id="KW-0812">Transmembrane</keyword>
<dbReference type="EMBL" id="JBHTAI010000034">
    <property type="protein sequence ID" value="MFC7153419.1"/>
    <property type="molecule type" value="Genomic_DNA"/>
</dbReference>
<dbReference type="Proteomes" id="UP001596378">
    <property type="component" value="Unassembled WGS sequence"/>
</dbReference>
<feature type="domain" description="ABC transmembrane type-1" evidence="7">
    <location>
        <begin position="73"/>
        <end position="289"/>
    </location>
</feature>
<dbReference type="SUPFAM" id="SSF161098">
    <property type="entry name" value="MetI-like"/>
    <property type="match status" value="1"/>
</dbReference>
<dbReference type="Gene3D" id="1.10.3720.10">
    <property type="entry name" value="MetI-like"/>
    <property type="match status" value="1"/>
</dbReference>
<keyword evidence="2 6" id="KW-0813">Transport</keyword>
<dbReference type="InterPro" id="IPR035906">
    <property type="entry name" value="MetI-like_sf"/>
</dbReference>
<keyword evidence="9" id="KW-1185">Reference proteome</keyword>